<evidence type="ECO:0000259" key="5">
    <source>
        <dbReference type="PROSITE" id="PS51782"/>
    </source>
</evidence>
<dbReference type="Pfam" id="PF01476">
    <property type="entry name" value="LysM"/>
    <property type="match status" value="4"/>
</dbReference>
<evidence type="ECO:0000256" key="1">
    <source>
        <dbReference type="ARBA" id="ARBA00022669"/>
    </source>
</evidence>
<dbReference type="InterPro" id="IPR018392">
    <property type="entry name" value="LysM"/>
</dbReference>
<evidence type="ECO:0000256" key="2">
    <source>
        <dbReference type="ARBA" id="ARBA00023026"/>
    </source>
</evidence>
<feature type="chain" id="PRO_5035154509" evidence="4">
    <location>
        <begin position="22"/>
        <end position="361"/>
    </location>
</feature>
<keyword evidence="7" id="KW-1185">Reference proteome</keyword>
<dbReference type="EMBL" id="WIWV01000094">
    <property type="protein sequence ID" value="KAF7714143.1"/>
    <property type="molecule type" value="Genomic_DNA"/>
</dbReference>
<feature type="domain" description="LysM" evidence="5">
    <location>
        <begin position="313"/>
        <end position="359"/>
    </location>
</feature>
<evidence type="ECO:0000256" key="3">
    <source>
        <dbReference type="SAM" id="MobiDB-lite"/>
    </source>
</evidence>
<dbReference type="OrthoDB" id="5985073at2759"/>
<reference evidence="6" key="1">
    <citation type="journal article" date="2020" name="Front. Microbiol.">
        <title>Gene regulatory networks of Penicillium echinulatum 2HH and Penicillium oxalicum 114-2 inferred by a computational biology approach.</title>
        <authorList>
            <person name="Lenz A.R."/>
            <person name="Galan-Vasquez E."/>
            <person name="Balbinot E."/>
            <person name="De Abreu F.P."/>
            <person name="De Oliveira N.S."/>
            <person name="Da Rosa L.O."/>
            <person name="De Avila E Silva S."/>
            <person name="Camassola M."/>
            <person name="Dillon A.J.P."/>
            <person name="Perez-Rueda E."/>
        </authorList>
    </citation>
    <scope>NUCLEOTIDE SEQUENCE</scope>
    <source>
        <strain evidence="6">S1M29</strain>
    </source>
</reference>
<feature type="compositionally biased region" description="Low complexity" evidence="3">
    <location>
        <begin position="106"/>
        <end position="130"/>
    </location>
</feature>
<dbReference type="PANTHER" id="PTHR34997:SF1">
    <property type="entry name" value="PEPTIDOGLYCAN-BINDING LYSIN DOMAIN"/>
    <property type="match status" value="1"/>
</dbReference>
<feature type="domain" description="LysM" evidence="5">
    <location>
        <begin position="34"/>
        <end position="78"/>
    </location>
</feature>
<dbReference type="PROSITE" id="PS51782">
    <property type="entry name" value="LYSM"/>
    <property type="match status" value="4"/>
</dbReference>
<dbReference type="Gene3D" id="3.10.350.10">
    <property type="entry name" value="LysM domain"/>
    <property type="match status" value="4"/>
</dbReference>
<dbReference type="SMART" id="SM00257">
    <property type="entry name" value="LysM"/>
    <property type="match status" value="4"/>
</dbReference>
<organism evidence="6 7">
    <name type="scientific">Penicillium ucsense</name>
    <dbReference type="NCBI Taxonomy" id="2839758"/>
    <lineage>
        <taxon>Eukaryota</taxon>
        <taxon>Fungi</taxon>
        <taxon>Dikarya</taxon>
        <taxon>Ascomycota</taxon>
        <taxon>Pezizomycotina</taxon>
        <taxon>Eurotiomycetes</taxon>
        <taxon>Eurotiomycetidae</taxon>
        <taxon>Eurotiales</taxon>
        <taxon>Aspergillaceae</taxon>
        <taxon>Penicillium</taxon>
    </lineage>
</organism>
<evidence type="ECO:0000313" key="7">
    <source>
        <dbReference type="Proteomes" id="UP000631181"/>
    </source>
</evidence>
<dbReference type="PANTHER" id="PTHR34997">
    <property type="entry name" value="AM15"/>
    <property type="match status" value="1"/>
</dbReference>
<evidence type="ECO:0000256" key="4">
    <source>
        <dbReference type="SAM" id="SignalP"/>
    </source>
</evidence>
<dbReference type="GO" id="GO:0008061">
    <property type="term" value="F:chitin binding"/>
    <property type="evidence" value="ECO:0007669"/>
    <property type="project" value="UniProtKB-KW"/>
</dbReference>
<keyword evidence="2" id="KW-0843">Virulence</keyword>
<proteinExistence type="predicted"/>
<accession>A0A8J8WGJ2</accession>
<dbReference type="InterPro" id="IPR052210">
    <property type="entry name" value="LysM1-like"/>
</dbReference>
<protein>
    <submittedName>
        <fullName evidence="6">LysM domain-containing protein</fullName>
    </submittedName>
</protein>
<comment type="caution">
    <text evidence="6">The sequence shown here is derived from an EMBL/GenBank/DDBJ whole genome shotgun (WGS) entry which is preliminary data.</text>
</comment>
<feature type="domain" description="LysM" evidence="5">
    <location>
        <begin position="230"/>
        <end position="276"/>
    </location>
</feature>
<dbReference type="Proteomes" id="UP000631181">
    <property type="component" value="Unassembled WGS sequence"/>
</dbReference>
<dbReference type="AlphaFoldDB" id="A0A8J8WGJ2"/>
<name>A0A8J8WGJ2_9EURO</name>
<sequence length="361" mass="37391">MASTIFKTGLVLLAHLQLTWGMAILPRSSVTCDYKTAAASGDTCSSFAAEWGLTEETFRSINPGITCPDLVNGQDYCVVGTVTSTGPTTTASSTVTTSTVTTSTVTTSTVTSSTSSSTSSTSSTSSSSAPYQPQQTGTAATCDQYHLVGQGDSCSAIESQYDISLTEFLAWNPSLTSDCTNLLVGYYYCVDIPGATKVATTTTVPATTAPADGITTPSPIQTGMTASCNKFDLVQSGDTCAVLANKYNIPLASFYDWNPAVGSSCAHLDVGDYVCVDIIGYAATTSTTSTTSSGNGIPTPTPFEPGMVDNCTTFYFVSSGDTCASIASSKGVTVAQITEWNPKVGTGCTDLWLHEYICVGV</sequence>
<keyword evidence="4" id="KW-0732">Signal</keyword>
<keyword evidence="1" id="KW-0147">Chitin-binding</keyword>
<dbReference type="SUPFAM" id="SSF54106">
    <property type="entry name" value="LysM domain"/>
    <property type="match status" value="3"/>
</dbReference>
<evidence type="ECO:0000313" key="6">
    <source>
        <dbReference type="EMBL" id="KAF7714143.1"/>
    </source>
</evidence>
<feature type="region of interest" description="Disordered" evidence="3">
    <location>
        <begin position="106"/>
        <end position="135"/>
    </location>
</feature>
<feature type="domain" description="LysM" evidence="5">
    <location>
        <begin position="144"/>
        <end position="190"/>
    </location>
</feature>
<dbReference type="CDD" id="cd00118">
    <property type="entry name" value="LysM"/>
    <property type="match status" value="4"/>
</dbReference>
<feature type="signal peptide" evidence="4">
    <location>
        <begin position="1"/>
        <end position="21"/>
    </location>
</feature>
<gene>
    <name evidence="6" type="ORF">PECM_008755</name>
</gene>
<dbReference type="InterPro" id="IPR036779">
    <property type="entry name" value="LysM_dom_sf"/>
</dbReference>